<name>A0A6A6VEZ9_9PLEO</name>
<gene>
    <name evidence="1" type="ORF">M011DRAFT_342807</name>
</gene>
<protein>
    <submittedName>
        <fullName evidence="1">Uncharacterized protein</fullName>
    </submittedName>
</protein>
<dbReference type="Proteomes" id="UP000799440">
    <property type="component" value="Unassembled WGS sequence"/>
</dbReference>
<accession>A0A6A6VEZ9</accession>
<evidence type="ECO:0000313" key="1">
    <source>
        <dbReference type="EMBL" id="KAF2748284.1"/>
    </source>
</evidence>
<sequence length="214" mass="24364">MAWILAPNDQFAHHRSGTLVEPGPMRSISPGREAWRRFRAGWLRIDWSRFCVSDSTPRLLCGHPNTFHNLVTCVHTVTVSCVSRCVAIRTCARLTDAFRRRDFMLLYTVVQVWEALRSPGNLGSTRVLCQCLAPCWRPCVPSRRHRDGYTHFLLIEVFDDTFSPMPLPGLYATGRRFAGLSASPLTTDYDRYVMMIVRPFCETPDSVIAGTIKK</sequence>
<dbReference type="AlphaFoldDB" id="A0A6A6VEZ9"/>
<organism evidence="1 2">
    <name type="scientific">Sporormia fimetaria CBS 119925</name>
    <dbReference type="NCBI Taxonomy" id="1340428"/>
    <lineage>
        <taxon>Eukaryota</taxon>
        <taxon>Fungi</taxon>
        <taxon>Dikarya</taxon>
        <taxon>Ascomycota</taxon>
        <taxon>Pezizomycotina</taxon>
        <taxon>Dothideomycetes</taxon>
        <taxon>Pleosporomycetidae</taxon>
        <taxon>Pleosporales</taxon>
        <taxon>Sporormiaceae</taxon>
        <taxon>Sporormia</taxon>
    </lineage>
</organism>
<keyword evidence="2" id="KW-1185">Reference proteome</keyword>
<reference evidence="1" key="1">
    <citation type="journal article" date="2020" name="Stud. Mycol.">
        <title>101 Dothideomycetes genomes: a test case for predicting lifestyles and emergence of pathogens.</title>
        <authorList>
            <person name="Haridas S."/>
            <person name="Albert R."/>
            <person name="Binder M."/>
            <person name="Bloem J."/>
            <person name="Labutti K."/>
            <person name="Salamov A."/>
            <person name="Andreopoulos B."/>
            <person name="Baker S."/>
            <person name="Barry K."/>
            <person name="Bills G."/>
            <person name="Bluhm B."/>
            <person name="Cannon C."/>
            <person name="Castanera R."/>
            <person name="Culley D."/>
            <person name="Daum C."/>
            <person name="Ezra D."/>
            <person name="Gonzalez J."/>
            <person name="Henrissat B."/>
            <person name="Kuo A."/>
            <person name="Liang C."/>
            <person name="Lipzen A."/>
            <person name="Lutzoni F."/>
            <person name="Magnuson J."/>
            <person name="Mondo S."/>
            <person name="Nolan M."/>
            <person name="Ohm R."/>
            <person name="Pangilinan J."/>
            <person name="Park H.-J."/>
            <person name="Ramirez L."/>
            <person name="Alfaro M."/>
            <person name="Sun H."/>
            <person name="Tritt A."/>
            <person name="Yoshinaga Y."/>
            <person name="Zwiers L.-H."/>
            <person name="Turgeon B."/>
            <person name="Goodwin S."/>
            <person name="Spatafora J."/>
            <person name="Crous P."/>
            <person name="Grigoriev I."/>
        </authorList>
    </citation>
    <scope>NUCLEOTIDE SEQUENCE</scope>
    <source>
        <strain evidence="1">CBS 119925</strain>
    </source>
</reference>
<dbReference type="EMBL" id="MU006569">
    <property type="protein sequence ID" value="KAF2748284.1"/>
    <property type="molecule type" value="Genomic_DNA"/>
</dbReference>
<evidence type="ECO:0000313" key="2">
    <source>
        <dbReference type="Proteomes" id="UP000799440"/>
    </source>
</evidence>
<proteinExistence type="predicted"/>